<dbReference type="PANTHER" id="PTHR43877:SF1">
    <property type="entry name" value="ACETYLTRANSFERASE"/>
    <property type="match status" value="1"/>
</dbReference>
<evidence type="ECO:0000313" key="5">
    <source>
        <dbReference type="EMBL" id="MCP2334437.1"/>
    </source>
</evidence>
<evidence type="ECO:0000313" key="6">
    <source>
        <dbReference type="Proteomes" id="UP000791080"/>
    </source>
</evidence>
<evidence type="ECO:0000256" key="3">
    <source>
        <dbReference type="SAM" id="MobiDB-lite"/>
    </source>
</evidence>
<feature type="domain" description="N-acetyltransferase" evidence="4">
    <location>
        <begin position="70"/>
        <end position="239"/>
    </location>
</feature>
<dbReference type="EMBL" id="AUBJ02000001">
    <property type="protein sequence ID" value="MCP2334437.1"/>
    <property type="molecule type" value="Genomic_DNA"/>
</dbReference>
<evidence type="ECO:0000259" key="4">
    <source>
        <dbReference type="PROSITE" id="PS51186"/>
    </source>
</evidence>
<dbReference type="Pfam" id="PF13508">
    <property type="entry name" value="Acetyltransf_7"/>
    <property type="match status" value="1"/>
</dbReference>
<keyword evidence="2" id="KW-0012">Acyltransferase</keyword>
<dbReference type="InterPro" id="IPR050832">
    <property type="entry name" value="Bact_Acetyltransf"/>
</dbReference>
<name>A0ABT1JPJ5_ACTCY</name>
<gene>
    <name evidence="5" type="ORF">G443_004707</name>
</gene>
<dbReference type="PROSITE" id="PS51186">
    <property type="entry name" value="GNAT"/>
    <property type="match status" value="1"/>
</dbReference>
<dbReference type="Gene3D" id="3.40.630.30">
    <property type="match status" value="1"/>
</dbReference>
<organism evidence="5 6">
    <name type="scientific">Actinoalloteichus caeruleus DSM 43889</name>
    <dbReference type="NCBI Taxonomy" id="1120930"/>
    <lineage>
        <taxon>Bacteria</taxon>
        <taxon>Bacillati</taxon>
        <taxon>Actinomycetota</taxon>
        <taxon>Actinomycetes</taxon>
        <taxon>Pseudonocardiales</taxon>
        <taxon>Pseudonocardiaceae</taxon>
        <taxon>Actinoalloteichus</taxon>
        <taxon>Actinoalloteichus cyanogriseus</taxon>
    </lineage>
</organism>
<sequence length="259" mass="27255">MELLGPARAPASHHPALSALGDLAPVPRPAENPDPSGWRRDGPARGPLVRAARDTLVRMAVADVRPAVTADAREITRIQRVTWQAAYADLLPPEVLATLDTPDAEEAWREALAQPTARVFVATEGEWTVGFCAAGPAPAEAVASADGALPEDSDRVGLVSVLLVEPRWGRRGHAGRLLAAAGEALRGEGAERGVTWLPQSDTASESFYRKAGWEPDGTARTLDAGGRPFREVRLTGPLDIPLVERGGGAGGVPSDADPR</sequence>
<dbReference type="InterPro" id="IPR016181">
    <property type="entry name" value="Acyl_CoA_acyltransferase"/>
</dbReference>
<dbReference type="InterPro" id="IPR000182">
    <property type="entry name" value="GNAT_dom"/>
</dbReference>
<evidence type="ECO:0000256" key="1">
    <source>
        <dbReference type="ARBA" id="ARBA00022679"/>
    </source>
</evidence>
<dbReference type="Proteomes" id="UP000791080">
    <property type="component" value="Unassembled WGS sequence"/>
</dbReference>
<evidence type="ECO:0000256" key="2">
    <source>
        <dbReference type="ARBA" id="ARBA00023315"/>
    </source>
</evidence>
<reference evidence="5 6" key="1">
    <citation type="submission" date="2013-07" db="EMBL/GenBank/DDBJ databases">
        <authorList>
            <consortium name="DOE Joint Genome Institute"/>
            <person name="Reeve W."/>
            <person name="Huntemann M."/>
            <person name="Han J."/>
            <person name="Chen A."/>
            <person name="Kyrpides N."/>
            <person name="Mavromatis K."/>
            <person name="Markowitz V."/>
            <person name="Palaniappan K."/>
            <person name="Ivanova N."/>
            <person name="Schaumberg A."/>
            <person name="Pati A."/>
            <person name="Liolios K."/>
            <person name="Nordberg H.P."/>
            <person name="Cantor M.N."/>
            <person name="Hua S.X."/>
            <person name="Woyke T."/>
        </authorList>
    </citation>
    <scope>NUCLEOTIDE SEQUENCE [LARGE SCALE GENOMIC DNA]</scope>
    <source>
        <strain evidence="5 6">DSM 43889</strain>
    </source>
</reference>
<keyword evidence="5" id="KW-0689">Ribosomal protein</keyword>
<accession>A0ABT1JPJ5</accession>
<reference evidence="5 6" key="2">
    <citation type="submission" date="2022-06" db="EMBL/GenBank/DDBJ databases">
        <title>Genomic Encyclopedia of Type Strains, Phase I: the one thousand microbial genomes (KMG-I) project.</title>
        <authorList>
            <person name="Kyrpides N."/>
        </authorList>
    </citation>
    <scope>NUCLEOTIDE SEQUENCE [LARGE SCALE GENOMIC DNA]</scope>
    <source>
        <strain evidence="5 6">DSM 43889</strain>
    </source>
</reference>
<feature type="region of interest" description="Disordered" evidence="3">
    <location>
        <begin position="1"/>
        <end position="46"/>
    </location>
</feature>
<keyword evidence="5" id="KW-0687">Ribonucleoprotein</keyword>
<dbReference type="CDD" id="cd04301">
    <property type="entry name" value="NAT_SF"/>
    <property type="match status" value="1"/>
</dbReference>
<protein>
    <submittedName>
        <fullName evidence="5">Ribosomal protein S18 acetylase RimI</fullName>
    </submittedName>
</protein>
<dbReference type="PANTHER" id="PTHR43877">
    <property type="entry name" value="AMINOALKYLPHOSPHONATE N-ACETYLTRANSFERASE-RELATED-RELATED"/>
    <property type="match status" value="1"/>
</dbReference>
<comment type="caution">
    <text evidence="5">The sequence shown here is derived from an EMBL/GenBank/DDBJ whole genome shotgun (WGS) entry which is preliminary data.</text>
</comment>
<dbReference type="SUPFAM" id="SSF55729">
    <property type="entry name" value="Acyl-CoA N-acyltransferases (Nat)"/>
    <property type="match status" value="1"/>
</dbReference>
<dbReference type="GO" id="GO:0005840">
    <property type="term" value="C:ribosome"/>
    <property type="evidence" value="ECO:0007669"/>
    <property type="project" value="UniProtKB-KW"/>
</dbReference>
<proteinExistence type="predicted"/>
<keyword evidence="1" id="KW-0808">Transferase</keyword>
<feature type="region of interest" description="Disordered" evidence="3">
    <location>
        <begin position="240"/>
        <end position="259"/>
    </location>
</feature>
<keyword evidence="6" id="KW-1185">Reference proteome</keyword>